<evidence type="ECO:0000313" key="6">
    <source>
        <dbReference type="Proteomes" id="UP000658720"/>
    </source>
</evidence>
<evidence type="ECO:0000313" key="5">
    <source>
        <dbReference type="EMBL" id="MBE9253742.1"/>
    </source>
</evidence>
<dbReference type="PANTHER" id="PTHR30469:SF15">
    <property type="entry name" value="HLYD FAMILY OF SECRETION PROTEINS"/>
    <property type="match status" value="1"/>
</dbReference>
<evidence type="ECO:0000259" key="4">
    <source>
        <dbReference type="Pfam" id="PF26002"/>
    </source>
</evidence>
<dbReference type="EMBL" id="JADEVV010000017">
    <property type="protein sequence ID" value="MBE9253742.1"/>
    <property type="molecule type" value="Genomic_DNA"/>
</dbReference>
<organism evidence="5 6">
    <name type="scientific">Synechocystis salina LEGE 00031</name>
    <dbReference type="NCBI Taxonomy" id="1828736"/>
    <lineage>
        <taxon>Bacteria</taxon>
        <taxon>Bacillati</taxon>
        <taxon>Cyanobacteriota</taxon>
        <taxon>Cyanophyceae</taxon>
        <taxon>Synechococcales</taxon>
        <taxon>Merismopediaceae</taxon>
        <taxon>Synechocystis</taxon>
    </lineage>
</organism>
<dbReference type="InterPro" id="IPR058982">
    <property type="entry name" value="Beta-barrel_AprE"/>
</dbReference>
<protein>
    <submittedName>
        <fullName evidence="5">HlyD family efflux transporter periplasmic adaptor subunit</fullName>
    </submittedName>
</protein>
<sequence length="585" mass="64935">MNSPIQKNVPQRNGHSPKTMDAGTLADVKEKEQEKAAKTPVALTSNSSLFQPEQAIVMRQSPMWARGIAIAIMGVTVVAVTWASIATIEQVVPATGQLKPIDKVKDINAPLNGVVKEVLVENNRKVKKGEVLVIMDSSSTQAELTAAQNVRAKILQENAFYRTLLQNGLEGSALQRAVTQLNLPWEVVALANNRAELINENELYRQQLGLRTASGEGKLTSEQLSRLEMARFELGSRMTAAELEIRQIQKQLEQAGLQLRAERSQLREDQKILAGLLGRNEAALAEAEKSLAIEAGIVDSMTPLLEEGALARLQVEKQQQSLNDRTQQLIEQKVNTVVEVDRQKQQIESRQAEIQRLETEQLRLQSLISQAQARLANTSAVTDKDIYDRLADNDKRLAEINTQITKIIVDNDKRLTELNGQIERNKVNLGYQEITSPVDGIVFDLKATPGYVTPPNQTEPLLKIIPADSLIAEVDVTNKDIGFVRTGMPADVRIDSFPYSEFGGVDGVVESVGSDALPPDQTYQYYRFPVRIKLDSQELVSQGREIPLQSGMSVTANIKVREKRTVMSIFTELFTKKIESLETVR</sequence>
<dbReference type="SUPFAM" id="SSF111369">
    <property type="entry name" value="HlyD-like secretion proteins"/>
    <property type="match status" value="1"/>
</dbReference>
<evidence type="ECO:0000256" key="2">
    <source>
        <dbReference type="SAM" id="MobiDB-lite"/>
    </source>
</evidence>
<feature type="coiled-coil region" evidence="1">
    <location>
        <begin position="238"/>
        <end position="269"/>
    </location>
</feature>
<evidence type="ECO:0000256" key="1">
    <source>
        <dbReference type="SAM" id="Coils"/>
    </source>
</evidence>
<accession>A0ABR9VR08</accession>
<feature type="domain" description="AprE-like beta-barrel" evidence="4">
    <location>
        <begin position="470"/>
        <end position="560"/>
    </location>
</feature>
<comment type="caution">
    <text evidence="5">The sequence shown here is derived from an EMBL/GenBank/DDBJ whole genome shotgun (WGS) entry which is preliminary data.</text>
</comment>
<keyword evidence="1" id="KW-0175">Coiled coil</keyword>
<evidence type="ECO:0000256" key="3">
    <source>
        <dbReference type="SAM" id="Phobius"/>
    </source>
</evidence>
<keyword evidence="3" id="KW-0472">Membrane</keyword>
<dbReference type="Proteomes" id="UP000658720">
    <property type="component" value="Unassembled WGS sequence"/>
</dbReference>
<keyword evidence="6" id="KW-1185">Reference proteome</keyword>
<dbReference type="Gene3D" id="2.40.30.170">
    <property type="match status" value="1"/>
</dbReference>
<dbReference type="RefSeq" id="WP_190596340.1">
    <property type="nucleotide sequence ID" value="NZ_JADEVV010000017.1"/>
</dbReference>
<dbReference type="Pfam" id="PF26002">
    <property type="entry name" value="Beta-barrel_AprE"/>
    <property type="match status" value="1"/>
</dbReference>
<gene>
    <name evidence="5" type="ORF">IQ217_07715</name>
</gene>
<feature type="coiled-coil region" evidence="1">
    <location>
        <begin position="340"/>
        <end position="374"/>
    </location>
</feature>
<dbReference type="PANTHER" id="PTHR30469">
    <property type="entry name" value="MULTIDRUG RESISTANCE PROTEIN MDTA"/>
    <property type="match status" value="1"/>
</dbReference>
<feature type="region of interest" description="Disordered" evidence="2">
    <location>
        <begin position="1"/>
        <end position="23"/>
    </location>
</feature>
<keyword evidence="3" id="KW-1133">Transmembrane helix</keyword>
<keyword evidence="3" id="KW-0812">Transmembrane</keyword>
<dbReference type="Gene3D" id="2.40.50.100">
    <property type="match status" value="1"/>
</dbReference>
<feature type="transmembrane region" description="Helical" evidence="3">
    <location>
        <begin position="64"/>
        <end position="85"/>
    </location>
</feature>
<reference evidence="5 6" key="1">
    <citation type="submission" date="2020-10" db="EMBL/GenBank/DDBJ databases">
        <authorList>
            <person name="Castelo-Branco R."/>
            <person name="Eusebio N."/>
            <person name="Adriana R."/>
            <person name="Vieira A."/>
            <person name="Brugerolle De Fraissinette N."/>
            <person name="Rezende De Castro R."/>
            <person name="Schneider M.P."/>
            <person name="Vasconcelos V."/>
            <person name="Leao P.N."/>
        </authorList>
    </citation>
    <scope>NUCLEOTIDE SEQUENCE [LARGE SCALE GENOMIC DNA]</scope>
    <source>
        <strain evidence="5 6">LEGE 00031</strain>
    </source>
</reference>
<proteinExistence type="predicted"/>
<dbReference type="PRINTS" id="PR01490">
    <property type="entry name" value="RTXTOXIND"/>
</dbReference>
<feature type="compositionally biased region" description="Polar residues" evidence="2">
    <location>
        <begin position="1"/>
        <end position="16"/>
    </location>
</feature>
<name>A0ABR9VR08_9SYNC</name>